<dbReference type="EnsemblMetazoa" id="RPRC017690-RA">
    <property type="protein sequence ID" value="RPRC017690-PA"/>
    <property type="gene ID" value="RPRC017690"/>
</dbReference>
<keyword evidence="2" id="KW-1185">Reference proteome</keyword>
<accession>A0A905R0L4</accession>
<dbReference type="AlphaFoldDB" id="A0A905R0L4"/>
<name>A0A905R0L4_RHOPR</name>
<sequence length="50" mass="6187">MYHIGMDYSGIVLNDHLLVMKPEKWNRNMNGKMQYRLKYCEKILCHNFFY</sequence>
<dbReference type="Proteomes" id="UP000015103">
    <property type="component" value="Unassembled WGS sequence"/>
</dbReference>
<organism evidence="1 2">
    <name type="scientific">Rhodnius prolixus</name>
    <name type="common">Triatomid bug</name>
    <dbReference type="NCBI Taxonomy" id="13249"/>
    <lineage>
        <taxon>Eukaryota</taxon>
        <taxon>Metazoa</taxon>
        <taxon>Ecdysozoa</taxon>
        <taxon>Arthropoda</taxon>
        <taxon>Hexapoda</taxon>
        <taxon>Insecta</taxon>
        <taxon>Pterygota</taxon>
        <taxon>Neoptera</taxon>
        <taxon>Paraneoptera</taxon>
        <taxon>Hemiptera</taxon>
        <taxon>Heteroptera</taxon>
        <taxon>Panheteroptera</taxon>
        <taxon>Cimicomorpha</taxon>
        <taxon>Reduviidae</taxon>
        <taxon>Triatominae</taxon>
        <taxon>Rhodnius</taxon>
    </lineage>
</organism>
<reference evidence="1" key="1">
    <citation type="submission" date="2022-10" db="UniProtKB">
        <authorList>
            <consortium name="EnsemblMetazoa"/>
        </authorList>
    </citation>
    <scope>IDENTIFICATION</scope>
</reference>
<proteinExistence type="predicted"/>
<evidence type="ECO:0000313" key="1">
    <source>
        <dbReference type="EnsemblMetazoa" id="RPRC017690-PA"/>
    </source>
</evidence>
<evidence type="ECO:0000313" key="2">
    <source>
        <dbReference type="Proteomes" id="UP000015103"/>
    </source>
</evidence>
<dbReference type="EMBL" id="ACPB03000393">
    <property type="status" value="NOT_ANNOTATED_CDS"/>
    <property type="molecule type" value="Genomic_DNA"/>
</dbReference>
<protein>
    <submittedName>
        <fullName evidence="1">Uncharacterized protein</fullName>
    </submittedName>
</protein>